<protein>
    <submittedName>
        <fullName evidence="2">Uncharacterized protein</fullName>
    </submittedName>
</protein>
<sequence>MSFRQPDMQGENAGLGTEAKNRQHKSHRTPERRQMLGPHIGKGVVSGIGLQHPETQQNSQGTNVCHQHVEVTGVADFRNSVVGQNQEKR</sequence>
<accession>A0A1J5PRC6</accession>
<feature type="region of interest" description="Disordered" evidence="1">
    <location>
        <begin position="1"/>
        <end position="47"/>
    </location>
</feature>
<organism evidence="2">
    <name type="scientific">mine drainage metagenome</name>
    <dbReference type="NCBI Taxonomy" id="410659"/>
    <lineage>
        <taxon>unclassified sequences</taxon>
        <taxon>metagenomes</taxon>
        <taxon>ecological metagenomes</taxon>
    </lineage>
</organism>
<comment type="caution">
    <text evidence="2">The sequence shown here is derived from an EMBL/GenBank/DDBJ whole genome shotgun (WGS) entry which is preliminary data.</text>
</comment>
<evidence type="ECO:0000256" key="1">
    <source>
        <dbReference type="SAM" id="MobiDB-lite"/>
    </source>
</evidence>
<name>A0A1J5PRC6_9ZZZZ</name>
<dbReference type="AlphaFoldDB" id="A0A1J5PRC6"/>
<evidence type="ECO:0000313" key="2">
    <source>
        <dbReference type="EMBL" id="OIQ74049.1"/>
    </source>
</evidence>
<reference evidence="2" key="1">
    <citation type="submission" date="2016-10" db="EMBL/GenBank/DDBJ databases">
        <title>Sequence of Gallionella enrichment culture.</title>
        <authorList>
            <person name="Poehlein A."/>
            <person name="Muehling M."/>
            <person name="Daniel R."/>
        </authorList>
    </citation>
    <scope>NUCLEOTIDE SEQUENCE</scope>
</reference>
<dbReference type="EMBL" id="MLJW01002642">
    <property type="protein sequence ID" value="OIQ74049.1"/>
    <property type="molecule type" value="Genomic_DNA"/>
</dbReference>
<proteinExistence type="predicted"/>
<gene>
    <name evidence="2" type="ORF">GALL_443090</name>
</gene>